<dbReference type="Proteomes" id="UP000006591">
    <property type="component" value="Chromosome 6"/>
</dbReference>
<reference evidence="1" key="2">
    <citation type="submission" date="2018-04" db="EMBL/GenBank/DDBJ databases">
        <title>OnivRS2 (Oryza nivara Reference Sequence Version 2).</title>
        <authorList>
            <person name="Zhang J."/>
            <person name="Kudrna D."/>
            <person name="Lee S."/>
            <person name="Talag J."/>
            <person name="Rajasekar S."/>
            <person name="Welchert J."/>
            <person name="Hsing Y.-I."/>
            <person name="Wing R.A."/>
        </authorList>
    </citation>
    <scope>NUCLEOTIDE SEQUENCE [LARGE SCALE GENOMIC DNA]</scope>
    <source>
        <strain evidence="1">SL10</strain>
    </source>
</reference>
<name>A0A0E0HJH0_ORYNI</name>
<sequence length="98" mass="10260">MADATTAEWRQSRAAAVAPIWPEYRCDGGGGIGFLSCREWKGDFSCLTAAGICEASTSDAVGSGSRHGNAGSPCPISNSCAIRTSQWGPKPARLLWVL</sequence>
<protein>
    <submittedName>
        <fullName evidence="1">Uncharacterized protein</fullName>
    </submittedName>
</protein>
<keyword evidence="2" id="KW-1185">Reference proteome</keyword>
<dbReference type="AlphaFoldDB" id="A0A0E0HJH0"/>
<proteinExistence type="predicted"/>
<dbReference type="Gramene" id="ONIVA06G00010.1">
    <property type="protein sequence ID" value="ONIVA06G00010.1"/>
    <property type="gene ID" value="ONIVA06G00010"/>
</dbReference>
<organism evidence="1">
    <name type="scientific">Oryza nivara</name>
    <name type="common">Indian wild rice</name>
    <name type="synonym">Oryza sativa f. spontanea</name>
    <dbReference type="NCBI Taxonomy" id="4536"/>
    <lineage>
        <taxon>Eukaryota</taxon>
        <taxon>Viridiplantae</taxon>
        <taxon>Streptophyta</taxon>
        <taxon>Embryophyta</taxon>
        <taxon>Tracheophyta</taxon>
        <taxon>Spermatophyta</taxon>
        <taxon>Magnoliopsida</taxon>
        <taxon>Liliopsida</taxon>
        <taxon>Poales</taxon>
        <taxon>Poaceae</taxon>
        <taxon>BOP clade</taxon>
        <taxon>Oryzoideae</taxon>
        <taxon>Oryzeae</taxon>
        <taxon>Oryzinae</taxon>
        <taxon>Oryza</taxon>
    </lineage>
</organism>
<dbReference type="EnsemblPlants" id="ONIVA06G00010.1">
    <property type="protein sequence ID" value="ONIVA06G00010.1"/>
    <property type="gene ID" value="ONIVA06G00010"/>
</dbReference>
<dbReference type="HOGENOM" id="CLU_2337211_0_0_1"/>
<accession>A0A0E0HJH0</accession>
<reference evidence="1" key="1">
    <citation type="submission" date="2015-04" db="UniProtKB">
        <authorList>
            <consortium name="EnsemblPlants"/>
        </authorList>
    </citation>
    <scope>IDENTIFICATION</scope>
    <source>
        <strain evidence="1">SL10</strain>
    </source>
</reference>
<evidence type="ECO:0000313" key="1">
    <source>
        <dbReference type="EnsemblPlants" id="ONIVA06G00010.1"/>
    </source>
</evidence>
<evidence type="ECO:0000313" key="2">
    <source>
        <dbReference type="Proteomes" id="UP000006591"/>
    </source>
</evidence>